<keyword evidence="1" id="KW-1133">Transmembrane helix</keyword>
<dbReference type="RefSeq" id="WP_114586263.1">
    <property type="nucleotide sequence ID" value="NZ_CP031150.1"/>
</dbReference>
<dbReference type="GeneID" id="84777702"/>
<feature type="transmembrane region" description="Helical" evidence="1">
    <location>
        <begin position="71"/>
        <end position="89"/>
    </location>
</feature>
<dbReference type="AlphaFoldDB" id="A0A345E4K9"/>
<sequence>MSSIESFPTKRGTACFSEDCVHFDESLSGYIQSLYQEYWQSGTWWHNGIFVGYILALPIGLWWTVSAVRGGDFLLLGIVAGLMIVLWLVDRVRGFRSPDRIRLDTIEEVSATDGQKGLTRPRLIITYTEGETTYRRRVNLPSLYTSSGETAYERARTAFAERGF</sequence>
<keyword evidence="1" id="KW-0472">Membrane</keyword>
<evidence type="ECO:0000256" key="1">
    <source>
        <dbReference type="SAM" id="Phobius"/>
    </source>
</evidence>
<dbReference type="KEGG" id="haj:DU500_12240"/>
<dbReference type="EMBL" id="CP031150">
    <property type="protein sequence ID" value="AXG07131.1"/>
    <property type="molecule type" value="Genomic_DNA"/>
</dbReference>
<proteinExistence type="predicted"/>
<evidence type="ECO:0000313" key="3">
    <source>
        <dbReference type="Proteomes" id="UP000253273"/>
    </source>
</evidence>
<protein>
    <submittedName>
        <fullName evidence="2">Uncharacterized protein</fullName>
    </submittedName>
</protein>
<dbReference type="OrthoDB" id="269142at2157"/>
<gene>
    <name evidence="2" type="ORF">DU500_12240</name>
</gene>
<dbReference type="Proteomes" id="UP000253273">
    <property type="component" value="Chromosome"/>
</dbReference>
<keyword evidence="1" id="KW-0812">Transmembrane</keyword>
<reference evidence="2 3" key="1">
    <citation type="submission" date="2018-07" db="EMBL/GenBank/DDBJ databases">
        <title>Genome sequences of Haloplanus sp. CBA1113.</title>
        <authorList>
            <person name="Kim Y.B."/>
            <person name="Roh S.W."/>
        </authorList>
    </citation>
    <scope>NUCLEOTIDE SEQUENCE [LARGE SCALE GENOMIC DNA]</scope>
    <source>
        <strain evidence="2 3">CBA1113</strain>
    </source>
</reference>
<organism evidence="2 3">
    <name type="scientific">Haloplanus rubicundus</name>
    <dbReference type="NCBI Taxonomy" id="1547898"/>
    <lineage>
        <taxon>Archaea</taxon>
        <taxon>Methanobacteriati</taxon>
        <taxon>Methanobacteriota</taxon>
        <taxon>Stenosarchaea group</taxon>
        <taxon>Halobacteria</taxon>
        <taxon>Halobacteriales</taxon>
        <taxon>Haloferacaceae</taxon>
        <taxon>Haloplanus</taxon>
    </lineage>
</organism>
<keyword evidence="3" id="KW-1185">Reference proteome</keyword>
<name>A0A345E4K9_9EURY</name>
<accession>A0A345E4K9</accession>
<evidence type="ECO:0000313" key="2">
    <source>
        <dbReference type="EMBL" id="AXG07131.1"/>
    </source>
</evidence>
<feature type="transmembrane region" description="Helical" evidence="1">
    <location>
        <begin position="44"/>
        <end position="65"/>
    </location>
</feature>